<dbReference type="GO" id="GO:0005829">
    <property type="term" value="C:cytosol"/>
    <property type="evidence" value="ECO:0007669"/>
    <property type="project" value="TreeGrafter"/>
</dbReference>
<dbReference type="HAMAP" id="MF_01510">
    <property type="entry name" value="GMP_synthase_A"/>
    <property type="match status" value="1"/>
</dbReference>
<dbReference type="InterPro" id="IPR004739">
    <property type="entry name" value="GMP_synth_GATase"/>
</dbReference>
<feature type="active site" evidence="8">
    <location>
        <position position="196"/>
    </location>
</feature>
<dbReference type="EC" id="6.3.5.2" evidence="8"/>
<evidence type="ECO:0000256" key="4">
    <source>
        <dbReference type="ARBA" id="ARBA00022749"/>
    </source>
</evidence>
<dbReference type="PROSITE" id="PS51273">
    <property type="entry name" value="GATASE_TYPE_1"/>
    <property type="match status" value="1"/>
</dbReference>
<evidence type="ECO:0000259" key="9">
    <source>
        <dbReference type="Pfam" id="PF00117"/>
    </source>
</evidence>
<evidence type="ECO:0000256" key="8">
    <source>
        <dbReference type="HAMAP-Rule" id="MF_01510"/>
    </source>
</evidence>
<dbReference type="Proteomes" id="UP000322983">
    <property type="component" value="Chromosome"/>
</dbReference>
<feature type="domain" description="Glutamine amidotransferase" evidence="9">
    <location>
        <begin position="35"/>
        <end position="213"/>
    </location>
</feature>
<comment type="pathway">
    <text evidence="8">Purine metabolism; GMP biosynthesis; GMP from XMP (L-Gln route): step 1/1.</text>
</comment>
<evidence type="ECO:0000256" key="2">
    <source>
        <dbReference type="ARBA" id="ARBA00022598"/>
    </source>
</evidence>
<keyword evidence="5 8" id="KW-0658">Purine biosynthesis</keyword>
<feature type="active site" description="Nucleophile" evidence="8">
    <location>
        <position position="109"/>
    </location>
</feature>
<proteinExistence type="inferred from homology"/>
<dbReference type="InterPro" id="IPR017926">
    <property type="entry name" value="GATASE"/>
</dbReference>
<dbReference type="CDD" id="cd01742">
    <property type="entry name" value="GATase1_GMP_Synthase"/>
    <property type="match status" value="1"/>
</dbReference>
<dbReference type="NCBIfam" id="NF001975">
    <property type="entry name" value="PRK00758.1"/>
    <property type="match status" value="1"/>
</dbReference>
<evidence type="ECO:0000256" key="7">
    <source>
        <dbReference type="ARBA" id="ARBA00022962"/>
    </source>
</evidence>
<dbReference type="EMBL" id="AP018930">
    <property type="protein sequence ID" value="BBG27979.1"/>
    <property type="molecule type" value="Genomic_DNA"/>
</dbReference>
<evidence type="ECO:0000256" key="5">
    <source>
        <dbReference type="ARBA" id="ARBA00022755"/>
    </source>
</evidence>
<accession>A0A510E644</accession>
<reference evidence="11 12" key="2">
    <citation type="journal article" date="2020" name="Int. J. Syst. Evol. Microbiol.">
        <title>Sulfuracidifex tepidarius gen. nov., sp. nov. and transfer of Sulfolobus metallicus Huber and Stetter 1992 to the genus Sulfuracidifex as Sulfuracidifex metallicus comb. nov.</title>
        <authorList>
            <person name="Itoh T."/>
            <person name="Miura T."/>
            <person name="Sakai H.D."/>
            <person name="Kato S."/>
            <person name="Ohkuma M."/>
            <person name="Takashina T."/>
        </authorList>
    </citation>
    <scope>NUCLEOTIDE SEQUENCE</scope>
    <source>
        <strain evidence="10 12">IC-006</strain>
        <strain evidence="11">IC-007</strain>
    </source>
</reference>
<protein>
    <recommendedName>
        <fullName evidence="8">GMP synthase [glutamine-hydrolyzing] subunit A</fullName>
        <ecNumber evidence="8">6.3.5.2</ecNumber>
    </recommendedName>
    <alternativeName>
        <fullName evidence="8">Glutamine amidotransferase</fullName>
    </alternativeName>
</protein>
<comment type="function">
    <text evidence="1 8">Catalyzes the synthesis of GMP from XMP.</text>
</comment>
<dbReference type="Gene3D" id="3.40.50.880">
    <property type="match status" value="1"/>
</dbReference>
<organism evidence="11 13">
    <name type="scientific">Sulfuracidifex tepidarius</name>
    <dbReference type="NCBI Taxonomy" id="1294262"/>
    <lineage>
        <taxon>Archaea</taxon>
        <taxon>Thermoproteota</taxon>
        <taxon>Thermoprotei</taxon>
        <taxon>Sulfolobales</taxon>
        <taxon>Sulfolobaceae</taxon>
        <taxon>Sulfuracidifex</taxon>
    </lineage>
</organism>
<dbReference type="KEGG" id="step:IC006_2521"/>
<evidence type="ECO:0000256" key="6">
    <source>
        <dbReference type="ARBA" id="ARBA00022840"/>
    </source>
</evidence>
<evidence type="ECO:0000313" key="12">
    <source>
        <dbReference type="Proteomes" id="UP000322983"/>
    </source>
</evidence>
<evidence type="ECO:0000313" key="11">
    <source>
        <dbReference type="EMBL" id="BBG27979.1"/>
    </source>
</evidence>
<dbReference type="UniPathway" id="UPA00189">
    <property type="reaction ID" value="UER00296"/>
</dbReference>
<dbReference type="GO" id="GO:0003921">
    <property type="term" value="F:GMP synthase activity"/>
    <property type="evidence" value="ECO:0007669"/>
    <property type="project" value="TreeGrafter"/>
</dbReference>
<keyword evidence="2 8" id="KW-0436">Ligase</keyword>
<dbReference type="PRINTS" id="PR00096">
    <property type="entry name" value="GATASE"/>
</dbReference>
<evidence type="ECO:0000313" key="10">
    <source>
        <dbReference type="EMBL" id="BBG25186.1"/>
    </source>
</evidence>
<accession>A0A510DY80</accession>
<evidence type="ECO:0000313" key="13">
    <source>
        <dbReference type="Proteomes" id="UP000325030"/>
    </source>
</evidence>
<keyword evidence="6 8" id="KW-0067">ATP-binding</keyword>
<keyword evidence="3 8" id="KW-0547">Nucleotide-binding</keyword>
<keyword evidence="4 8" id="KW-0332">GMP biosynthesis</keyword>
<dbReference type="Pfam" id="PF00117">
    <property type="entry name" value="GATase"/>
    <property type="match status" value="1"/>
</dbReference>
<comment type="catalytic activity">
    <reaction evidence="8">
        <text>XMP + L-glutamine + ATP + H2O = GMP + L-glutamate + AMP + diphosphate + 2 H(+)</text>
        <dbReference type="Rhea" id="RHEA:11680"/>
        <dbReference type="ChEBI" id="CHEBI:15377"/>
        <dbReference type="ChEBI" id="CHEBI:15378"/>
        <dbReference type="ChEBI" id="CHEBI:29985"/>
        <dbReference type="ChEBI" id="CHEBI:30616"/>
        <dbReference type="ChEBI" id="CHEBI:33019"/>
        <dbReference type="ChEBI" id="CHEBI:57464"/>
        <dbReference type="ChEBI" id="CHEBI:58115"/>
        <dbReference type="ChEBI" id="CHEBI:58359"/>
        <dbReference type="ChEBI" id="CHEBI:456215"/>
        <dbReference type="EC" id="6.3.5.2"/>
    </reaction>
</comment>
<feature type="active site" evidence="8">
    <location>
        <position position="198"/>
    </location>
</feature>
<keyword evidence="7 8" id="KW-0315">Glutamine amidotransferase</keyword>
<dbReference type="SUPFAM" id="SSF52317">
    <property type="entry name" value="Class I glutamine amidotransferase-like"/>
    <property type="match status" value="1"/>
</dbReference>
<dbReference type="STRING" id="1294262.GCA_001316085_01401"/>
<dbReference type="InterPro" id="IPR023686">
    <property type="entry name" value="GMP_synthase_A"/>
</dbReference>
<dbReference type="PRINTS" id="PR00099">
    <property type="entry name" value="CPSGATASE"/>
</dbReference>
<sequence length="218" mass="24300">MWLIERNRFLPELGPTLTFIFINLVPLKGTVRIALIYYGGQYNHLILKNLKYLGVDVMTVSPDRGVEELNAFDGIVFSGGPFSVEEEISKMGNSPVYVKETSVPKLGICLGHQLISYVLGGKVRKAVSPEYGLVKVEVLDNDTILSGFTKQFNAWESHWDEVIEPPPGFRVLASSPSSKVQAMVNQDNTVFGVQFHPEVKHTENGTLVFKNFITAIKK</sequence>
<dbReference type="GO" id="GO:0005524">
    <property type="term" value="F:ATP binding"/>
    <property type="evidence" value="ECO:0007669"/>
    <property type="project" value="UniProtKB-KW"/>
</dbReference>
<keyword evidence="12" id="KW-1185">Reference proteome</keyword>
<dbReference type="EMBL" id="AP018929">
    <property type="protein sequence ID" value="BBG25186.1"/>
    <property type="molecule type" value="Genomic_DNA"/>
</dbReference>
<dbReference type="PRINTS" id="PR00097">
    <property type="entry name" value="ANTSNTHASEII"/>
</dbReference>
<evidence type="ECO:0000256" key="1">
    <source>
        <dbReference type="ARBA" id="ARBA00002332"/>
    </source>
</evidence>
<evidence type="ECO:0000256" key="3">
    <source>
        <dbReference type="ARBA" id="ARBA00022741"/>
    </source>
</evidence>
<dbReference type="NCBIfam" id="TIGR00888">
    <property type="entry name" value="guaA_Nterm"/>
    <property type="match status" value="1"/>
</dbReference>
<comment type="subunit">
    <text evidence="8">Heterodimer composed of a glutamine amidotransferase subunit (A) and a GMP-binding subunit (B).</text>
</comment>
<dbReference type="PANTHER" id="PTHR11922:SF2">
    <property type="entry name" value="GMP SYNTHASE [GLUTAMINE-HYDROLYZING]"/>
    <property type="match status" value="1"/>
</dbReference>
<gene>
    <name evidence="8" type="primary">guaAA</name>
    <name evidence="10" type="ORF">IC006_2521</name>
    <name evidence="11" type="ORF">IC007_2534</name>
</gene>
<dbReference type="AlphaFoldDB" id="A0A510E644"/>
<name>A0A510E644_9CREN</name>
<dbReference type="Proteomes" id="UP000325030">
    <property type="component" value="Chromosome"/>
</dbReference>
<reference evidence="13" key="1">
    <citation type="submission" date="2018-09" db="EMBL/GenBank/DDBJ databases">
        <title>Complete Genome Sequencing of Sulfolobus sp. JCM 16834.</title>
        <authorList>
            <person name="Kato S."/>
            <person name="Itoh T."/>
            <person name="Ohkuma M."/>
        </authorList>
    </citation>
    <scope>NUCLEOTIDE SEQUENCE [LARGE SCALE GENOMIC DNA]</scope>
    <source>
        <strain evidence="13">IC-007</strain>
    </source>
</reference>
<dbReference type="PANTHER" id="PTHR11922">
    <property type="entry name" value="GMP SYNTHASE-RELATED"/>
    <property type="match status" value="1"/>
</dbReference>
<dbReference type="InterPro" id="IPR029062">
    <property type="entry name" value="Class_I_gatase-like"/>
</dbReference>